<feature type="binding site" evidence="3">
    <location>
        <position position="142"/>
    </location>
    <ligand>
        <name>substrate</name>
    </ligand>
</feature>
<dbReference type="RefSeq" id="WP_077024523.1">
    <property type="nucleotide sequence ID" value="NZ_CP017641.1"/>
</dbReference>
<keyword evidence="6" id="KW-1185">Reference proteome</keyword>
<dbReference type="STRING" id="1891926.Fuma_02600"/>
<dbReference type="InterPro" id="IPR016377">
    <property type="entry name" value="Sucrose_GGa_phosphorylase-rel"/>
</dbReference>
<dbReference type="AlphaFoldDB" id="A0A1P8WG03"/>
<proteinExistence type="predicted"/>
<accession>A0A1P8WG03</accession>
<feature type="binding site" evidence="3">
    <location>
        <begin position="344"/>
        <end position="345"/>
    </location>
    <ligand>
        <name>substrate</name>
    </ligand>
</feature>
<organism evidence="5 6">
    <name type="scientific">Fuerstiella marisgermanici</name>
    <dbReference type="NCBI Taxonomy" id="1891926"/>
    <lineage>
        <taxon>Bacteria</taxon>
        <taxon>Pseudomonadati</taxon>
        <taxon>Planctomycetota</taxon>
        <taxon>Planctomycetia</taxon>
        <taxon>Planctomycetales</taxon>
        <taxon>Planctomycetaceae</taxon>
        <taxon>Fuerstiella</taxon>
    </lineage>
</organism>
<name>A0A1P8WG03_9PLAN</name>
<dbReference type="GO" id="GO:0005975">
    <property type="term" value="P:carbohydrate metabolic process"/>
    <property type="evidence" value="ECO:0007669"/>
    <property type="project" value="InterPro"/>
</dbReference>
<dbReference type="SMART" id="SM00642">
    <property type="entry name" value="Aamy"/>
    <property type="match status" value="1"/>
</dbReference>
<dbReference type="GO" id="GO:0009018">
    <property type="term" value="F:sucrose phosphorylase activity"/>
    <property type="evidence" value="ECO:0007669"/>
    <property type="project" value="UniProtKB-EC"/>
</dbReference>
<sequence>MPSPLQSASFYAQLLQHISGLYPDANEDLIVGAITGEFDRGELRSPSPNVELWSEADCMLITYGDSIVAPDEAPLVTLKRFLSDHIKDTISSVHILPFCPFSSDDGFAVIDYMRVNDELGEWEDITAIADSYRLMADLVVNHVSSQSEWFQNYTQGKEPGASWFFEANAGDDLSQVVRPRASPLLRPTETPDGMRHVWCTFSHDQIDLDFRNPQVLLQFLRVIRLYLEHGVRIFRLDAIGFLWKEPGTTCLHLPQTHEVVRLLRCVLDRFAPGTILITETNVPNHENLTYFGNRNEAHVIYNFSLAPLLVHALLTGTTEYLKRWMMSMPPAPLGCTYLNFTASHDGIGMRPAEGLLSDDEQLQMIEAIRRFGGRISTRRGADGSERVYELNVSLFDALKGTVHGEDDWQVDRFMCSQTVMLGLEGIPAIYIHSLLATSNDEEGLNRTGHNRSINRHKWDDELLRKQLSDSSTNQAIVSNELLRRVHIRSQQPSFHPSATQFTLQLTEPFFAFWRQSQDRSQSIFCIHNMTAEIQTLRLADLNLISLNQWRDLLTNSTFDDLTESIAVQPYQCLWIANS</sequence>
<dbReference type="PIRSF" id="PIRSF003059">
    <property type="entry name" value="Sucrose_phosphorylase"/>
    <property type="match status" value="1"/>
</dbReference>
<dbReference type="Gene3D" id="3.90.400.10">
    <property type="entry name" value="Oligo-1,6-glucosidase, Domain 2"/>
    <property type="match status" value="1"/>
</dbReference>
<evidence type="ECO:0000313" key="5">
    <source>
        <dbReference type="EMBL" id="APZ92988.1"/>
    </source>
</evidence>
<feature type="binding site" evidence="3">
    <location>
        <position position="451"/>
    </location>
    <ligand>
        <name>substrate</name>
    </ligand>
</feature>
<evidence type="ECO:0000256" key="2">
    <source>
        <dbReference type="ARBA" id="ARBA00022679"/>
    </source>
</evidence>
<dbReference type="OrthoDB" id="9805159at2"/>
<dbReference type="PANTHER" id="PTHR38784:SF1">
    <property type="entry name" value="SUCROSE PHOSPHORYLASE"/>
    <property type="match status" value="1"/>
</dbReference>
<dbReference type="KEGG" id="fmr:Fuma_02600"/>
<feature type="domain" description="Glycosyl hydrolase family 13 catalytic" evidence="4">
    <location>
        <begin position="75"/>
        <end position="488"/>
    </location>
</feature>
<dbReference type="SUPFAM" id="SSF51011">
    <property type="entry name" value="Glycosyl hydrolase domain"/>
    <property type="match status" value="1"/>
</dbReference>
<reference evidence="5 6" key="1">
    <citation type="journal article" date="2016" name="Front. Microbiol.">
        <title>Fuerstia marisgermanicae gen. nov., sp. nov., an Unusual Member of the Phylum Planctomycetes from the German Wadden Sea.</title>
        <authorList>
            <person name="Kohn T."/>
            <person name="Heuer A."/>
            <person name="Jogler M."/>
            <person name="Vollmers J."/>
            <person name="Boedeker C."/>
            <person name="Bunk B."/>
            <person name="Rast P."/>
            <person name="Borchert D."/>
            <person name="Glockner I."/>
            <person name="Freese H.M."/>
            <person name="Klenk H.P."/>
            <person name="Overmann J."/>
            <person name="Kaster A.K."/>
            <person name="Rohde M."/>
            <person name="Wiegand S."/>
            <person name="Jogler C."/>
        </authorList>
    </citation>
    <scope>NUCLEOTIDE SEQUENCE [LARGE SCALE GENOMIC DNA]</scope>
    <source>
        <strain evidence="5 6">NH11</strain>
    </source>
</reference>
<dbReference type="EMBL" id="CP017641">
    <property type="protein sequence ID" value="APZ92988.1"/>
    <property type="molecule type" value="Genomic_DNA"/>
</dbReference>
<feature type="binding site" evidence="3">
    <location>
        <position position="104"/>
    </location>
    <ligand>
        <name>substrate</name>
    </ligand>
</feature>
<keyword evidence="2 5" id="KW-0808">Transferase</keyword>
<dbReference type="PANTHER" id="PTHR38784">
    <property type="entry name" value="SUCROSE PHOSPHORYLASE"/>
    <property type="match status" value="1"/>
</dbReference>
<dbReference type="EC" id="2.4.1.7" evidence="5"/>
<dbReference type="Proteomes" id="UP000187735">
    <property type="component" value="Chromosome"/>
</dbReference>
<gene>
    <name evidence="5" type="ORF">Fuma_02600</name>
</gene>
<dbReference type="Pfam" id="PF00128">
    <property type="entry name" value="Alpha-amylase"/>
    <property type="match status" value="1"/>
</dbReference>
<evidence type="ECO:0000256" key="1">
    <source>
        <dbReference type="ARBA" id="ARBA00022676"/>
    </source>
</evidence>
<dbReference type="Gene3D" id="3.20.20.80">
    <property type="entry name" value="Glycosidases"/>
    <property type="match status" value="1"/>
</dbReference>
<evidence type="ECO:0000313" key="6">
    <source>
        <dbReference type="Proteomes" id="UP000187735"/>
    </source>
</evidence>
<dbReference type="CDD" id="cd11356">
    <property type="entry name" value="AmyAc_Sucrose_phosphorylase-like_1"/>
    <property type="match status" value="1"/>
</dbReference>
<dbReference type="InterPro" id="IPR033746">
    <property type="entry name" value="GGa_phosphorylase"/>
</dbReference>
<evidence type="ECO:0000259" key="4">
    <source>
        <dbReference type="SMART" id="SM00642"/>
    </source>
</evidence>
<dbReference type="Gene3D" id="2.60.40.1180">
    <property type="entry name" value="Golgi alpha-mannosidase II"/>
    <property type="match status" value="1"/>
</dbReference>
<dbReference type="InterPro" id="IPR045857">
    <property type="entry name" value="O16G_dom_2"/>
</dbReference>
<evidence type="ECO:0000256" key="3">
    <source>
        <dbReference type="PIRSR" id="PIRSR003059-2"/>
    </source>
</evidence>
<feature type="binding site" evidence="3">
    <location>
        <begin position="235"/>
        <end position="237"/>
    </location>
    <ligand>
        <name>substrate</name>
    </ligand>
</feature>
<dbReference type="InterPro" id="IPR006047">
    <property type="entry name" value="GH13_cat_dom"/>
</dbReference>
<dbReference type="SUPFAM" id="SSF51445">
    <property type="entry name" value="(Trans)glycosidases"/>
    <property type="match status" value="1"/>
</dbReference>
<protein>
    <submittedName>
        <fullName evidence="5">Sucrose phosphorylase</fullName>
        <ecNumber evidence="5">2.4.1.7</ecNumber>
    </submittedName>
</protein>
<dbReference type="InterPro" id="IPR013780">
    <property type="entry name" value="Glyco_hydro_b"/>
</dbReference>
<dbReference type="InterPro" id="IPR017853">
    <property type="entry name" value="GH"/>
</dbReference>
<keyword evidence="1 5" id="KW-0328">Glycosyltransferase</keyword>